<protein>
    <recommendedName>
        <fullName evidence="4">DUF3373 family protein</fullName>
    </recommendedName>
</protein>
<comment type="caution">
    <text evidence="2">The sequence shown here is derived from an EMBL/GenBank/DDBJ whole genome shotgun (WGS) entry which is preliminary data.</text>
</comment>
<keyword evidence="1" id="KW-0175">Coiled coil</keyword>
<dbReference type="InterPro" id="IPR021803">
    <property type="entry name" value="DUF3373"/>
</dbReference>
<gene>
    <name evidence="2" type="ORF">OMM_00501</name>
</gene>
<evidence type="ECO:0000256" key="1">
    <source>
        <dbReference type="SAM" id="Coils"/>
    </source>
</evidence>
<name>A0A1V1PGJ7_9BACT</name>
<sequence>MPMKSIKISIVIGLLFNSCFFYIDTFAETVQVQQDIQSLEQIIEQEEIIIQDNDNKEAYMYQELENAQQTIRQLLNEVEELKKEIQSIHIQNKRSSNNMEDIQDELDELSDIVKPVELKSYLDRVNIYAELRTRCDWFEFKGHDTKSLFDPAIENYHEKVHMLGSNRFRLNLTADIHANLKFNSRIGVLYNWNDQNYNKSPFQYLSGERERTDTSIKVERAYVDYFINSFDLLPIAISFGRLPSTDGLSTDFRENTPRRSTFPAMSYESLADGFGLSIELKNILPLSDPAFRMMYCRRNESNNDLIYRDHRFDLPTLYAFSAQIETSLAPWLDDSIVMFHYENIKVSSLNIYDNNLIMLPEGTKLFPGAVTSHDTMISLEPVGTLPEKIGNIYKYTLYFQSKNIMDTGIDLFAGYAITRSDPSRVISQFGTSLSNIDVNLVQAAGTNIKIPLISIGLLDDANKTPRDAQAFHCGLRFTMPIPFMNNPKIGAEYFKSSRYWFGFNFATEDPLKTLDSSGNSYNVYYIQPFNNWISLRVGHNSMNYDFKSGLYTFYNTPVPVDWKVTNTYFLVDAVF</sequence>
<dbReference type="EMBL" id="ATBP01000025">
    <property type="protein sequence ID" value="ETR74031.1"/>
    <property type="molecule type" value="Genomic_DNA"/>
</dbReference>
<evidence type="ECO:0008006" key="4">
    <source>
        <dbReference type="Google" id="ProtNLM"/>
    </source>
</evidence>
<dbReference type="Pfam" id="PF11853">
    <property type="entry name" value="DUF3373"/>
    <property type="match status" value="1"/>
</dbReference>
<evidence type="ECO:0000313" key="2">
    <source>
        <dbReference type="EMBL" id="ETR74031.1"/>
    </source>
</evidence>
<accession>A0A1V1PGJ7</accession>
<organism evidence="2 3">
    <name type="scientific">Candidatus Magnetoglobus multicellularis str. Araruama</name>
    <dbReference type="NCBI Taxonomy" id="890399"/>
    <lineage>
        <taxon>Bacteria</taxon>
        <taxon>Pseudomonadati</taxon>
        <taxon>Thermodesulfobacteriota</taxon>
        <taxon>Desulfobacteria</taxon>
        <taxon>Desulfobacterales</taxon>
        <taxon>Desulfobacteraceae</taxon>
        <taxon>Candidatus Magnetoglobus</taxon>
    </lineage>
</organism>
<dbReference type="AlphaFoldDB" id="A0A1V1PGJ7"/>
<feature type="coiled-coil region" evidence="1">
    <location>
        <begin position="36"/>
        <end position="112"/>
    </location>
</feature>
<dbReference type="Proteomes" id="UP000189670">
    <property type="component" value="Unassembled WGS sequence"/>
</dbReference>
<evidence type="ECO:0000313" key="3">
    <source>
        <dbReference type="Proteomes" id="UP000189670"/>
    </source>
</evidence>
<reference evidence="3" key="1">
    <citation type="submission" date="2012-11" db="EMBL/GenBank/DDBJ databases">
        <authorList>
            <person name="Lucero-Rivera Y.E."/>
            <person name="Tovar-Ramirez D."/>
        </authorList>
    </citation>
    <scope>NUCLEOTIDE SEQUENCE [LARGE SCALE GENOMIC DNA]</scope>
    <source>
        <strain evidence="3">Araruama</strain>
    </source>
</reference>
<proteinExistence type="predicted"/>